<evidence type="ECO:0000256" key="1">
    <source>
        <dbReference type="ARBA" id="ARBA00022801"/>
    </source>
</evidence>
<protein>
    <submittedName>
        <fullName evidence="4">Alpha/beta hydrolase</fullName>
    </submittedName>
</protein>
<feature type="signal peptide" evidence="2">
    <location>
        <begin position="1"/>
        <end position="21"/>
    </location>
</feature>
<dbReference type="Pfam" id="PF20434">
    <property type="entry name" value="BD-FAE"/>
    <property type="match status" value="1"/>
</dbReference>
<dbReference type="InterPro" id="IPR029058">
    <property type="entry name" value="AB_hydrolase_fold"/>
</dbReference>
<dbReference type="InterPro" id="IPR050300">
    <property type="entry name" value="GDXG_lipolytic_enzyme"/>
</dbReference>
<evidence type="ECO:0000256" key="2">
    <source>
        <dbReference type="SAM" id="SignalP"/>
    </source>
</evidence>
<organism evidence="4 5">
    <name type="scientific">Hymenobacter persicinus</name>
    <dbReference type="NCBI Taxonomy" id="2025506"/>
    <lineage>
        <taxon>Bacteria</taxon>
        <taxon>Pseudomonadati</taxon>
        <taxon>Bacteroidota</taxon>
        <taxon>Cytophagia</taxon>
        <taxon>Cytophagales</taxon>
        <taxon>Hymenobacteraceae</taxon>
        <taxon>Hymenobacter</taxon>
    </lineage>
</organism>
<evidence type="ECO:0000313" key="4">
    <source>
        <dbReference type="EMBL" id="RYU78854.1"/>
    </source>
</evidence>
<dbReference type="SUPFAM" id="SSF53474">
    <property type="entry name" value="alpha/beta-Hydrolases"/>
    <property type="match status" value="1"/>
</dbReference>
<sequence length="412" mass="44344">MKHLSAFLTLLALLLATRASAQIDTTGGRYYKPLFANVTVTQNVVFGSAVTLQGATQTLRMDIYQPTGDTNPQRPVLIFAHEGAFVTGSKSDQPMTEICTRFARLGYVTASIDYRLISPLQLLTPADTITLGREAIVATQDMRAAVRFFRQDAATARQYRVHSGYIFAGGSSAGAFVALQTAYLDKDSEVPAYYNISQLGGLEGNSGNPGYVSAVRGCINLCGALGRREWLEAGSVPLVSLHGTADATVPYGVGTPGLGLPPQRLYGSGAIKPRADAVGVSNTLKPFKGAGHVPYNGTSATGVAYMDTTFRVLRDFLRPILREPGTVTARRAPVSLSLMQVYPVPATEAVRLVAAAGMVFRPQPLELLDATGRVVRRFRWEQPEQVVSRGALRAGLYLLRGETGVEQRIVFE</sequence>
<gene>
    <name evidence="4" type="ORF">EWM57_12470</name>
</gene>
<keyword evidence="2" id="KW-0732">Signal</keyword>
<dbReference type="GO" id="GO:0016787">
    <property type="term" value="F:hydrolase activity"/>
    <property type="evidence" value="ECO:0007669"/>
    <property type="project" value="UniProtKB-KW"/>
</dbReference>
<feature type="chain" id="PRO_5020391890" evidence="2">
    <location>
        <begin position="22"/>
        <end position="412"/>
    </location>
</feature>
<dbReference type="Gene3D" id="3.40.50.1820">
    <property type="entry name" value="alpha/beta hydrolase"/>
    <property type="match status" value="1"/>
</dbReference>
<dbReference type="Proteomes" id="UP000294155">
    <property type="component" value="Unassembled WGS sequence"/>
</dbReference>
<dbReference type="OrthoDB" id="9777975at2"/>
<dbReference type="RefSeq" id="WP_129921482.1">
    <property type="nucleotide sequence ID" value="NZ_SEWE01000024.1"/>
</dbReference>
<dbReference type="EMBL" id="SEWE01000024">
    <property type="protein sequence ID" value="RYU78854.1"/>
    <property type="molecule type" value="Genomic_DNA"/>
</dbReference>
<proteinExistence type="predicted"/>
<dbReference type="AlphaFoldDB" id="A0A4Q5LCC1"/>
<accession>A0A4Q5LCC1</accession>
<keyword evidence="1 4" id="KW-0378">Hydrolase</keyword>
<dbReference type="InterPro" id="IPR049492">
    <property type="entry name" value="BD-FAE-like_dom"/>
</dbReference>
<comment type="caution">
    <text evidence="4">The sequence shown here is derived from an EMBL/GenBank/DDBJ whole genome shotgun (WGS) entry which is preliminary data.</text>
</comment>
<dbReference type="PANTHER" id="PTHR48081">
    <property type="entry name" value="AB HYDROLASE SUPERFAMILY PROTEIN C4A8.06C"/>
    <property type="match status" value="1"/>
</dbReference>
<feature type="domain" description="BD-FAE-like" evidence="3">
    <location>
        <begin position="61"/>
        <end position="192"/>
    </location>
</feature>
<name>A0A4Q5LCC1_9BACT</name>
<keyword evidence="5" id="KW-1185">Reference proteome</keyword>
<reference evidence="4 5" key="1">
    <citation type="submission" date="2019-02" db="EMBL/GenBank/DDBJ databases">
        <title>Bacterial novel species isolated from soil.</title>
        <authorList>
            <person name="Jung H.-Y."/>
        </authorList>
    </citation>
    <scope>NUCLEOTIDE SEQUENCE [LARGE SCALE GENOMIC DNA]</scope>
    <source>
        <strain evidence="4 5">1-3-3-3</strain>
    </source>
</reference>
<evidence type="ECO:0000313" key="5">
    <source>
        <dbReference type="Proteomes" id="UP000294155"/>
    </source>
</evidence>
<evidence type="ECO:0000259" key="3">
    <source>
        <dbReference type="Pfam" id="PF20434"/>
    </source>
</evidence>